<dbReference type="CDD" id="cd08054">
    <property type="entry name" value="gp6"/>
    <property type="match status" value="1"/>
</dbReference>
<protein>
    <recommendedName>
        <fullName evidence="3">Phage gp6-like head-tail connector protein</fullName>
    </recommendedName>
</protein>
<sequence length="189" mass="20518">MVVRVVVPPDQEPVSLEEAKAHLRVDGNHDDALIAALITAAREYAEGYQQRAFVTQTLELTLDCFPASGEIELPRPPIQRVESITCTLADGSTMTVDPDTYLLDAPSGRLALAYGASWPNVTLAPIGGVTIRYVAGYGDPSKVPAKVKQAILLIVGHWYANREDAVVGTVITRLPMAAEALLWQDRLLR</sequence>
<dbReference type="NCBIfam" id="TIGR01560">
    <property type="entry name" value="put_DNA_pack"/>
    <property type="match status" value="2"/>
</dbReference>
<dbReference type="Gene3D" id="1.10.3230.30">
    <property type="entry name" value="Phage gp6-like head-tail connector protein"/>
    <property type="match status" value="1"/>
</dbReference>
<dbReference type="RefSeq" id="WP_273378211.1">
    <property type="nucleotide sequence ID" value="NZ_PIUK01000023.1"/>
</dbReference>
<evidence type="ECO:0000313" key="2">
    <source>
        <dbReference type="Proteomes" id="UP000732377"/>
    </source>
</evidence>
<dbReference type="EMBL" id="PIUK01000023">
    <property type="protein sequence ID" value="MBY6275383.1"/>
    <property type="molecule type" value="Genomic_DNA"/>
</dbReference>
<dbReference type="InterPro" id="IPR006450">
    <property type="entry name" value="Phage_HK97_gp6-like"/>
</dbReference>
<dbReference type="NCBIfam" id="TIGR02215">
    <property type="entry name" value="phage_chp_gp8"/>
    <property type="match status" value="1"/>
</dbReference>
<dbReference type="InterPro" id="IPR011738">
    <property type="entry name" value="Phage_CHP"/>
</dbReference>
<dbReference type="AlphaFoldDB" id="A0A953I6L4"/>
<proteinExistence type="predicted"/>
<dbReference type="Proteomes" id="UP000732377">
    <property type="component" value="Unassembled WGS sequence"/>
</dbReference>
<organism evidence="1 2">
    <name type="scientific">Symbiobacterium thermophilum</name>
    <dbReference type="NCBI Taxonomy" id="2734"/>
    <lineage>
        <taxon>Bacteria</taxon>
        <taxon>Bacillati</taxon>
        <taxon>Bacillota</taxon>
        <taxon>Clostridia</taxon>
        <taxon>Eubacteriales</taxon>
        <taxon>Symbiobacteriaceae</taxon>
        <taxon>Symbiobacterium</taxon>
    </lineage>
</organism>
<accession>A0A953I6L4</accession>
<evidence type="ECO:0008006" key="3">
    <source>
        <dbReference type="Google" id="ProtNLM"/>
    </source>
</evidence>
<comment type="caution">
    <text evidence="1">The sequence shown here is derived from an EMBL/GenBank/DDBJ whole genome shotgun (WGS) entry which is preliminary data.</text>
</comment>
<gene>
    <name evidence="1" type="ORF">CWE10_04060</name>
</gene>
<evidence type="ECO:0000313" key="1">
    <source>
        <dbReference type="EMBL" id="MBY6275383.1"/>
    </source>
</evidence>
<name>A0A953I6L4_SYMTR</name>
<dbReference type="Pfam" id="PF05135">
    <property type="entry name" value="Phage_connect_1"/>
    <property type="match status" value="1"/>
</dbReference>
<reference evidence="1" key="1">
    <citation type="submission" date="2017-11" db="EMBL/GenBank/DDBJ databases">
        <title>Three new genomes from thermophilic consortium.</title>
        <authorList>
            <person name="Quaggio R."/>
            <person name="Amgarten D."/>
            <person name="Setubal J.C."/>
        </authorList>
    </citation>
    <scope>NUCLEOTIDE SEQUENCE</scope>
    <source>
        <strain evidence="1">ZCTH01-B2</strain>
    </source>
</reference>
<dbReference type="InterPro" id="IPR021146">
    <property type="entry name" value="Phage_gp6-like_head-tail"/>
</dbReference>